<evidence type="ECO:0000313" key="5">
    <source>
        <dbReference type="Proteomes" id="UP001428817"/>
    </source>
</evidence>
<comment type="similarity">
    <text evidence="1">Belongs to the SCO1/2 family.</text>
</comment>
<dbReference type="Proteomes" id="UP001428817">
    <property type="component" value="Unassembled WGS sequence"/>
</dbReference>
<dbReference type="InterPro" id="IPR003782">
    <property type="entry name" value="SCO1/SenC"/>
</dbReference>
<dbReference type="PROSITE" id="PS51352">
    <property type="entry name" value="THIOREDOXIN_2"/>
    <property type="match status" value="1"/>
</dbReference>
<dbReference type="InterPro" id="IPR036249">
    <property type="entry name" value="Thioredoxin-like_sf"/>
</dbReference>
<dbReference type="InterPro" id="IPR013766">
    <property type="entry name" value="Thioredoxin_domain"/>
</dbReference>
<keyword evidence="5" id="KW-1185">Reference proteome</keyword>
<comment type="caution">
    <text evidence="4">The sequence shown here is derived from an EMBL/GenBank/DDBJ whole genome shotgun (WGS) entry which is preliminary data.</text>
</comment>
<evidence type="ECO:0000256" key="1">
    <source>
        <dbReference type="ARBA" id="ARBA00010996"/>
    </source>
</evidence>
<accession>A0ABP9RBF1</accession>
<dbReference type="Pfam" id="PF02630">
    <property type="entry name" value="SCO1-SenC"/>
    <property type="match status" value="1"/>
</dbReference>
<proteinExistence type="inferred from homology"/>
<dbReference type="Gene3D" id="3.40.30.10">
    <property type="entry name" value="Glutaredoxin"/>
    <property type="match status" value="1"/>
</dbReference>
<evidence type="ECO:0000313" key="4">
    <source>
        <dbReference type="EMBL" id="GAA5174535.1"/>
    </source>
</evidence>
<dbReference type="PANTHER" id="PTHR12151:SF25">
    <property type="entry name" value="LINALOOL DEHYDRATASE_ISOMERASE DOMAIN-CONTAINING PROTEIN"/>
    <property type="match status" value="1"/>
</dbReference>
<name>A0ABP9RBF1_9PSEU</name>
<evidence type="ECO:0000259" key="3">
    <source>
        <dbReference type="PROSITE" id="PS51352"/>
    </source>
</evidence>
<dbReference type="RefSeq" id="WP_185062108.1">
    <property type="nucleotide sequence ID" value="NZ_BAABJP010000062.1"/>
</dbReference>
<evidence type="ECO:0000256" key="2">
    <source>
        <dbReference type="ARBA" id="ARBA00023008"/>
    </source>
</evidence>
<dbReference type="EMBL" id="BAABJP010000062">
    <property type="protein sequence ID" value="GAA5174535.1"/>
    <property type="molecule type" value="Genomic_DNA"/>
</dbReference>
<dbReference type="SUPFAM" id="SSF52833">
    <property type="entry name" value="Thioredoxin-like"/>
    <property type="match status" value="1"/>
</dbReference>
<keyword evidence="2" id="KW-0186">Copper</keyword>
<dbReference type="PANTHER" id="PTHR12151">
    <property type="entry name" value="ELECTRON TRANSPORT PROTIN SCO1/SENC FAMILY MEMBER"/>
    <property type="match status" value="1"/>
</dbReference>
<reference evidence="5" key="1">
    <citation type="journal article" date="2019" name="Int. J. Syst. Evol. Microbiol.">
        <title>The Global Catalogue of Microorganisms (GCM) 10K type strain sequencing project: providing services to taxonomists for standard genome sequencing and annotation.</title>
        <authorList>
            <consortium name="The Broad Institute Genomics Platform"/>
            <consortium name="The Broad Institute Genome Sequencing Center for Infectious Disease"/>
            <person name="Wu L."/>
            <person name="Ma J."/>
        </authorList>
    </citation>
    <scope>NUCLEOTIDE SEQUENCE [LARGE SCALE GENOMIC DNA]</scope>
    <source>
        <strain evidence="5">JCM 18303</strain>
    </source>
</reference>
<feature type="domain" description="Thioredoxin" evidence="3">
    <location>
        <begin position="1"/>
        <end position="164"/>
    </location>
</feature>
<dbReference type="CDD" id="cd02968">
    <property type="entry name" value="SCO"/>
    <property type="match status" value="1"/>
</dbReference>
<gene>
    <name evidence="4" type="ORF">GCM10023321_78570</name>
</gene>
<sequence>MAPHPVGARFDLIDHHGNPVTNDTYRGRHPLVFFGFTHCAVVCPRALGKLSAALDELGELRERLVPLYVTVDPERDDPDRMREFLETNYPLFTGLTGSPEALADARREFRVFAVRKQDPDAEGGYQVPHSAITYLLDTDGTYLAHFTDALDASEVARRLTGVLNPGG</sequence>
<organism evidence="4 5">
    <name type="scientific">Pseudonocardia eucalypti</name>
    <dbReference type="NCBI Taxonomy" id="648755"/>
    <lineage>
        <taxon>Bacteria</taxon>
        <taxon>Bacillati</taxon>
        <taxon>Actinomycetota</taxon>
        <taxon>Actinomycetes</taxon>
        <taxon>Pseudonocardiales</taxon>
        <taxon>Pseudonocardiaceae</taxon>
        <taxon>Pseudonocardia</taxon>
    </lineage>
</organism>
<protein>
    <submittedName>
        <fullName evidence="4">SCO family protein</fullName>
    </submittedName>
</protein>